<protein>
    <recommendedName>
        <fullName evidence="2">C-type lectin domain-containing protein</fullName>
    </recommendedName>
</protein>
<accession>A0ABR3NZ65</accession>
<evidence type="ECO:0000313" key="4">
    <source>
        <dbReference type="Proteomes" id="UP001558613"/>
    </source>
</evidence>
<gene>
    <name evidence="3" type="ORF">QQF64_001007</name>
</gene>
<evidence type="ECO:0000259" key="2">
    <source>
        <dbReference type="PROSITE" id="PS50041"/>
    </source>
</evidence>
<dbReference type="SMART" id="SM00034">
    <property type="entry name" value="CLECT"/>
    <property type="match status" value="2"/>
</dbReference>
<dbReference type="PANTHER" id="PTHR45784:SF8">
    <property type="entry name" value="C-TYPE MANNOSE RECEPTOR 2-RELATED"/>
    <property type="match status" value="1"/>
</dbReference>
<dbReference type="PANTHER" id="PTHR45784">
    <property type="entry name" value="C-TYPE LECTIN DOMAIN FAMILY 20 MEMBER A-RELATED"/>
    <property type="match status" value="1"/>
</dbReference>
<evidence type="ECO:0000313" key="3">
    <source>
        <dbReference type="EMBL" id="KAL1282204.1"/>
    </source>
</evidence>
<feature type="chain" id="PRO_5045044882" description="C-type lectin domain-containing protein" evidence="1">
    <location>
        <begin position="18"/>
        <end position="238"/>
    </location>
</feature>
<evidence type="ECO:0000256" key="1">
    <source>
        <dbReference type="SAM" id="SignalP"/>
    </source>
</evidence>
<reference evidence="3 4" key="1">
    <citation type="submission" date="2023-09" db="EMBL/GenBank/DDBJ databases">
        <authorList>
            <person name="Wang M."/>
        </authorList>
    </citation>
    <scope>NUCLEOTIDE SEQUENCE [LARGE SCALE GENOMIC DNA]</scope>
    <source>
        <strain evidence="3">GT-2023</strain>
        <tissue evidence="3">Liver</tissue>
    </source>
</reference>
<dbReference type="InterPro" id="IPR016186">
    <property type="entry name" value="C-type_lectin-like/link_sf"/>
</dbReference>
<dbReference type="InterPro" id="IPR016187">
    <property type="entry name" value="CTDL_fold"/>
</dbReference>
<dbReference type="InterPro" id="IPR001304">
    <property type="entry name" value="C-type_lectin-like"/>
</dbReference>
<proteinExistence type="predicted"/>
<dbReference type="EMBL" id="JAYMGO010000001">
    <property type="protein sequence ID" value="KAL1282204.1"/>
    <property type="molecule type" value="Genomic_DNA"/>
</dbReference>
<keyword evidence="1" id="KW-0732">Signal</keyword>
<feature type="signal peptide" evidence="1">
    <location>
        <begin position="1"/>
        <end position="17"/>
    </location>
</feature>
<dbReference type="Gene3D" id="3.10.100.10">
    <property type="entry name" value="Mannose-Binding Protein A, subunit A"/>
    <property type="match status" value="2"/>
</dbReference>
<keyword evidence="4" id="KW-1185">Reference proteome</keyword>
<organism evidence="3 4">
    <name type="scientific">Cirrhinus molitorella</name>
    <name type="common">mud carp</name>
    <dbReference type="NCBI Taxonomy" id="172907"/>
    <lineage>
        <taxon>Eukaryota</taxon>
        <taxon>Metazoa</taxon>
        <taxon>Chordata</taxon>
        <taxon>Craniata</taxon>
        <taxon>Vertebrata</taxon>
        <taxon>Euteleostomi</taxon>
        <taxon>Actinopterygii</taxon>
        <taxon>Neopterygii</taxon>
        <taxon>Teleostei</taxon>
        <taxon>Ostariophysi</taxon>
        <taxon>Cypriniformes</taxon>
        <taxon>Cyprinidae</taxon>
        <taxon>Labeoninae</taxon>
        <taxon>Labeonini</taxon>
        <taxon>Cirrhinus</taxon>
    </lineage>
</organism>
<comment type="caution">
    <text evidence="3">The sequence shown here is derived from an EMBL/GenBank/DDBJ whole genome shotgun (WGS) entry which is preliminary data.</text>
</comment>
<name>A0ABR3NZ65_9TELE</name>
<feature type="domain" description="C-type lectin" evidence="2">
    <location>
        <begin position="134"/>
        <end position="238"/>
    </location>
</feature>
<dbReference type="SUPFAM" id="SSF56436">
    <property type="entry name" value="C-type lectin-like"/>
    <property type="match status" value="2"/>
</dbReference>
<sequence length="238" mass="27569">MKASIILLFVLCGLTKALIREHFFVNTRMNWTNAQSYCRKYYEDLSTITSQDEKDMLIQLAGTNVGFKWIGLHRDMTSTSNFLWSDGNSLSFTDWGDEQPDNLGGIQNCVMASSTWFDYYCTSLFTFFCGETKFILVKEKKTWEEALQYCRTYHTDLASITTERQLELTKNKTSESQTERVWTGLCYLDGNWCWINNNHLGDQVSLSECPVHDCGARNIKTDTWEDRDCAEKLNFLCS</sequence>
<dbReference type="Proteomes" id="UP001558613">
    <property type="component" value="Unassembled WGS sequence"/>
</dbReference>
<feature type="domain" description="C-type lectin" evidence="2">
    <location>
        <begin position="22"/>
        <end position="130"/>
    </location>
</feature>
<dbReference type="PROSITE" id="PS50041">
    <property type="entry name" value="C_TYPE_LECTIN_2"/>
    <property type="match status" value="2"/>
</dbReference>
<dbReference type="Pfam" id="PF00059">
    <property type="entry name" value="Lectin_C"/>
    <property type="match status" value="2"/>
</dbReference>